<dbReference type="KEGG" id="jeo:JMA_27200"/>
<proteinExistence type="predicted"/>
<dbReference type="Proteomes" id="UP000031449">
    <property type="component" value="Chromosome"/>
</dbReference>
<keyword evidence="2" id="KW-1185">Reference proteome</keyword>
<dbReference type="AlphaFoldDB" id="A0A0B5ATI6"/>
<dbReference type="Pfam" id="PF04860">
    <property type="entry name" value="Phage_portal"/>
    <property type="match status" value="1"/>
</dbReference>
<sequence>MGFFDRFKKENRVSMKSAAGSNTQHMIVQENETYFSWSGKLYRSDIIRAAVRPKVRAIGKAVGKHIRRTAGDLKVNPDPYMRFLLEEPNPLMSGQQFQEKMALQLELNNNAYAFIERDENGLPYAIYPVIATTVEYLKSKTGAPFLRFTLKGGKLVTFAYSDIIHLRKDYNENEIFGDPAAPALTQLMEVVTTIDQGIVKAIKNSTIVKWLLMFNQTLRPEDLKKQAEQFTKDYLNIDSDSGGAAATDAKFTAKQVEHGEIIVNDKLMTSTVKRVYAAFNTNDDIVHSSYTEDQWVSYYEAAVEPDIVQFSNEYTRKLFNRRERGYGNSIMFESSNLAFASLATKMAFVFDGVDRGIINTNEGRDVLGYAPIEGGETYVRRLDMGEVNQNTDNNE</sequence>
<dbReference type="EMBL" id="CP009416">
    <property type="protein sequence ID" value="AJD92037.1"/>
    <property type="molecule type" value="Genomic_DNA"/>
</dbReference>
<organism evidence="1 2">
    <name type="scientific">Jeotgalibacillus malaysiensis</name>
    <dbReference type="NCBI Taxonomy" id="1508404"/>
    <lineage>
        <taxon>Bacteria</taxon>
        <taxon>Bacillati</taxon>
        <taxon>Bacillota</taxon>
        <taxon>Bacilli</taxon>
        <taxon>Bacillales</taxon>
        <taxon>Caryophanaceae</taxon>
        <taxon>Jeotgalibacillus</taxon>
    </lineage>
</organism>
<protein>
    <recommendedName>
        <fullName evidence="3">Portal protein</fullName>
    </recommendedName>
</protein>
<evidence type="ECO:0000313" key="2">
    <source>
        <dbReference type="Proteomes" id="UP000031449"/>
    </source>
</evidence>
<evidence type="ECO:0008006" key="3">
    <source>
        <dbReference type="Google" id="ProtNLM"/>
    </source>
</evidence>
<dbReference type="STRING" id="1508404.JMA_27200"/>
<dbReference type="HOGENOM" id="CLU_054194_0_0_9"/>
<evidence type="ECO:0000313" key="1">
    <source>
        <dbReference type="EMBL" id="AJD92037.1"/>
    </source>
</evidence>
<name>A0A0B5ATI6_9BACL</name>
<dbReference type="InterPro" id="IPR006944">
    <property type="entry name" value="Phage/GTA_portal"/>
</dbReference>
<reference evidence="1 2" key="1">
    <citation type="submission" date="2014-08" db="EMBL/GenBank/DDBJ databases">
        <title>Complete genome of a marine bacteria Jeotgalibacillus malaysiensis.</title>
        <authorList>
            <person name="Yaakop A.S."/>
            <person name="Chan K.-G."/>
            <person name="Goh K.M."/>
        </authorList>
    </citation>
    <scope>NUCLEOTIDE SEQUENCE [LARGE SCALE GENOMIC DNA]</scope>
    <source>
        <strain evidence="1 2">D5</strain>
    </source>
</reference>
<accession>A0A0B5ATI6</accession>
<gene>
    <name evidence="1" type="ORF">JMA_27200</name>
</gene>
<dbReference type="BioCyc" id="JESP1508404:G14D9-12000-MONOMER"/>